<evidence type="ECO:0000313" key="12">
    <source>
        <dbReference type="EMBL" id="KFZ30566.1"/>
    </source>
</evidence>
<comment type="similarity">
    <text evidence="2 9">Belongs to the MGMT family.</text>
</comment>
<dbReference type="InterPro" id="IPR036631">
    <property type="entry name" value="MGMT_N_sf"/>
</dbReference>
<dbReference type="PROSITE" id="PS00374">
    <property type="entry name" value="MGMT"/>
    <property type="match status" value="1"/>
</dbReference>
<evidence type="ECO:0000256" key="1">
    <source>
        <dbReference type="ARBA" id="ARBA00001286"/>
    </source>
</evidence>
<evidence type="ECO:0000256" key="2">
    <source>
        <dbReference type="ARBA" id="ARBA00008711"/>
    </source>
</evidence>
<comment type="function">
    <text evidence="9">Involved in the cellular defense against the biological effects of O6-methylguanine (O6-MeG) and O4-methylthymine (O4-MeT) in DNA. Repairs the methylated nucleobase in DNA by stoichiometrically transferring the methyl group to a cysteine residue in the enzyme. This is a suicide reaction: the enzyme is irreversibly inactivated.</text>
</comment>
<dbReference type="SUPFAM" id="SSF46767">
    <property type="entry name" value="Methylated DNA-protein cysteine methyltransferase, C-terminal domain"/>
    <property type="match status" value="1"/>
</dbReference>
<evidence type="ECO:0000259" key="11">
    <source>
        <dbReference type="Pfam" id="PF02870"/>
    </source>
</evidence>
<dbReference type="InterPro" id="IPR036217">
    <property type="entry name" value="MethylDNA_cys_MeTrfase_DNAb"/>
</dbReference>
<dbReference type="SUPFAM" id="SSF53155">
    <property type="entry name" value="Methylated DNA-protein cysteine methyltransferase domain"/>
    <property type="match status" value="1"/>
</dbReference>
<comment type="catalytic activity">
    <reaction evidence="8 9">
        <text>a 6-O-methyl-2'-deoxyguanosine in DNA + L-cysteinyl-[protein] = S-methyl-L-cysteinyl-[protein] + a 2'-deoxyguanosine in DNA</text>
        <dbReference type="Rhea" id="RHEA:24000"/>
        <dbReference type="Rhea" id="RHEA-COMP:10131"/>
        <dbReference type="Rhea" id="RHEA-COMP:10132"/>
        <dbReference type="Rhea" id="RHEA-COMP:11367"/>
        <dbReference type="Rhea" id="RHEA-COMP:11368"/>
        <dbReference type="ChEBI" id="CHEBI:29950"/>
        <dbReference type="ChEBI" id="CHEBI:82612"/>
        <dbReference type="ChEBI" id="CHEBI:85445"/>
        <dbReference type="ChEBI" id="CHEBI:85448"/>
        <dbReference type="EC" id="2.1.1.63"/>
    </reaction>
</comment>
<dbReference type="STRING" id="435908.IDSA_08500"/>
<dbReference type="Gene3D" id="1.10.10.10">
    <property type="entry name" value="Winged helix-like DNA-binding domain superfamily/Winged helix DNA-binding domain"/>
    <property type="match status" value="1"/>
</dbReference>
<evidence type="ECO:0000313" key="13">
    <source>
        <dbReference type="Proteomes" id="UP000054363"/>
    </source>
</evidence>
<evidence type="ECO:0000259" key="10">
    <source>
        <dbReference type="Pfam" id="PF01035"/>
    </source>
</evidence>
<keyword evidence="5 9" id="KW-0808">Transferase</keyword>
<accession>A0A094JDB6</accession>
<keyword evidence="4 9" id="KW-0489">Methyltransferase</keyword>
<reference evidence="12 13" key="1">
    <citation type="submission" date="2014-06" db="EMBL/GenBank/DDBJ databases">
        <title>The draft genome sequence of Idiomarina salinarum ISL-52.</title>
        <authorList>
            <person name="Du J."/>
            <person name="Shao Z."/>
        </authorList>
    </citation>
    <scope>NUCLEOTIDE SEQUENCE [LARGE SCALE GENOMIC DNA]</scope>
    <source>
        <strain evidence="12 13">ISL-52</strain>
    </source>
</reference>
<evidence type="ECO:0000256" key="6">
    <source>
        <dbReference type="ARBA" id="ARBA00022763"/>
    </source>
</evidence>
<comment type="catalytic activity">
    <reaction evidence="1 9">
        <text>a 4-O-methyl-thymidine in DNA + L-cysteinyl-[protein] = a thymidine in DNA + S-methyl-L-cysteinyl-[protein]</text>
        <dbReference type="Rhea" id="RHEA:53428"/>
        <dbReference type="Rhea" id="RHEA-COMP:10131"/>
        <dbReference type="Rhea" id="RHEA-COMP:10132"/>
        <dbReference type="Rhea" id="RHEA-COMP:13555"/>
        <dbReference type="Rhea" id="RHEA-COMP:13556"/>
        <dbReference type="ChEBI" id="CHEBI:29950"/>
        <dbReference type="ChEBI" id="CHEBI:82612"/>
        <dbReference type="ChEBI" id="CHEBI:137386"/>
        <dbReference type="ChEBI" id="CHEBI:137387"/>
        <dbReference type="EC" id="2.1.1.63"/>
    </reaction>
</comment>
<protein>
    <recommendedName>
        <fullName evidence="9">Methylated-DNA--protein-cysteine methyltransferase</fullName>
        <ecNumber evidence="9">2.1.1.63</ecNumber>
    </recommendedName>
    <alternativeName>
        <fullName evidence="9">6-O-methylguanine-DNA methyltransferase</fullName>
        <shortName evidence="9">MGMT</shortName>
    </alternativeName>
    <alternativeName>
        <fullName evidence="9">O-6-methylguanine-DNA-alkyltransferase</fullName>
    </alternativeName>
</protein>
<dbReference type="NCBIfam" id="TIGR00589">
    <property type="entry name" value="ogt"/>
    <property type="match status" value="1"/>
</dbReference>
<dbReference type="OrthoDB" id="9811249at2"/>
<comment type="miscellaneous">
    <text evidence="9">This enzyme catalyzes only one turnover and therefore is not strictly catalytic. According to one definition, an enzyme is a biocatalyst that acts repeatedly and over many reaction cycles.</text>
</comment>
<feature type="active site" description="Nucleophile; methyl group acceptor" evidence="9">
    <location>
        <position position="120"/>
    </location>
</feature>
<dbReference type="InterPro" id="IPR014048">
    <property type="entry name" value="MethylDNA_cys_MeTrfase_DNA-bd"/>
</dbReference>
<dbReference type="GO" id="GO:0006307">
    <property type="term" value="P:DNA alkylation repair"/>
    <property type="evidence" value="ECO:0007669"/>
    <property type="project" value="UniProtKB-UniRule"/>
</dbReference>
<dbReference type="InterPro" id="IPR008332">
    <property type="entry name" value="MethylG_MeTrfase_N"/>
</dbReference>
<dbReference type="Gene3D" id="3.30.160.70">
    <property type="entry name" value="Methylated DNA-protein cysteine methyltransferase domain"/>
    <property type="match status" value="1"/>
</dbReference>
<gene>
    <name evidence="12" type="ORF">IDSA_08500</name>
</gene>
<keyword evidence="13" id="KW-1185">Reference proteome</keyword>
<feature type="domain" description="Methylated-DNA-[protein]-cysteine S-methyltransferase DNA binding" evidence="10">
    <location>
        <begin position="69"/>
        <end position="148"/>
    </location>
</feature>
<keyword evidence="3 9" id="KW-0963">Cytoplasm</keyword>
<evidence type="ECO:0000256" key="9">
    <source>
        <dbReference type="HAMAP-Rule" id="MF_00772"/>
    </source>
</evidence>
<dbReference type="GO" id="GO:0005737">
    <property type="term" value="C:cytoplasm"/>
    <property type="evidence" value="ECO:0007669"/>
    <property type="project" value="UniProtKB-SubCell"/>
</dbReference>
<evidence type="ECO:0000256" key="4">
    <source>
        <dbReference type="ARBA" id="ARBA00022603"/>
    </source>
</evidence>
<dbReference type="GO" id="GO:0003908">
    <property type="term" value="F:methylated-DNA-[protein]-cysteine S-methyltransferase activity"/>
    <property type="evidence" value="ECO:0007669"/>
    <property type="project" value="UniProtKB-UniRule"/>
</dbReference>
<dbReference type="RefSeq" id="WP_034775822.1">
    <property type="nucleotide sequence ID" value="NZ_JPER01000004.1"/>
</dbReference>
<organism evidence="12 13">
    <name type="scientific">Pseudidiomarina salinarum</name>
    <dbReference type="NCBI Taxonomy" id="435908"/>
    <lineage>
        <taxon>Bacteria</taxon>
        <taxon>Pseudomonadati</taxon>
        <taxon>Pseudomonadota</taxon>
        <taxon>Gammaproteobacteria</taxon>
        <taxon>Alteromonadales</taxon>
        <taxon>Idiomarinaceae</taxon>
        <taxon>Pseudidiomarina</taxon>
    </lineage>
</organism>
<evidence type="ECO:0000256" key="3">
    <source>
        <dbReference type="ARBA" id="ARBA00022490"/>
    </source>
</evidence>
<dbReference type="InterPro" id="IPR001497">
    <property type="entry name" value="MethylDNA_cys_MeTrfase_AS"/>
</dbReference>
<dbReference type="InterPro" id="IPR036388">
    <property type="entry name" value="WH-like_DNA-bd_sf"/>
</dbReference>
<dbReference type="EC" id="2.1.1.63" evidence="9"/>
<keyword evidence="7 9" id="KW-0234">DNA repair</keyword>
<feature type="domain" description="Methylguanine DNA methyltransferase ribonuclease-like" evidence="11">
    <location>
        <begin position="1"/>
        <end position="65"/>
    </location>
</feature>
<comment type="subcellular location">
    <subcellularLocation>
        <location evidence="9">Cytoplasm</location>
    </subcellularLocation>
</comment>
<dbReference type="GO" id="GO:0032259">
    <property type="term" value="P:methylation"/>
    <property type="evidence" value="ECO:0007669"/>
    <property type="project" value="UniProtKB-KW"/>
</dbReference>
<dbReference type="CDD" id="cd06445">
    <property type="entry name" value="ATase"/>
    <property type="match status" value="1"/>
</dbReference>
<dbReference type="Proteomes" id="UP000054363">
    <property type="component" value="Unassembled WGS sequence"/>
</dbReference>
<comment type="caution">
    <text evidence="12">The sequence shown here is derived from an EMBL/GenBank/DDBJ whole genome shotgun (WGS) entry which is preliminary data.</text>
</comment>
<dbReference type="eggNOG" id="COG0350">
    <property type="taxonomic scope" value="Bacteria"/>
</dbReference>
<evidence type="ECO:0000256" key="8">
    <source>
        <dbReference type="ARBA" id="ARBA00049348"/>
    </source>
</evidence>
<dbReference type="FunFam" id="1.10.10.10:FF:000214">
    <property type="entry name" value="Methylated-DNA--protein-cysteine methyltransferase"/>
    <property type="match status" value="1"/>
</dbReference>
<evidence type="ECO:0000256" key="5">
    <source>
        <dbReference type="ARBA" id="ARBA00022679"/>
    </source>
</evidence>
<sequence>MYQASLDSPLGPVTVCSDGEAICQVSFDQSGATGKTSCTVLDRALEQLEAYFQGRLQQFDLPLRPRGTAFQQQVWQQLNTIGFGKLASYGDIARAIQNPKGVRAVGMANSRNPLGIIIPCHRVIGSNGTLTGYAGGLDKKVWLLRHEGSWQK</sequence>
<dbReference type="PANTHER" id="PTHR10815">
    <property type="entry name" value="METHYLATED-DNA--PROTEIN-CYSTEINE METHYLTRANSFERASE"/>
    <property type="match status" value="1"/>
</dbReference>
<dbReference type="InterPro" id="IPR023546">
    <property type="entry name" value="MGMT"/>
</dbReference>
<name>A0A094JDB6_9GAMM</name>
<dbReference type="EMBL" id="JPER01000004">
    <property type="protein sequence ID" value="KFZ30566.1"/>
    <property type="molecule type" value="Genomic_DNA"/>
</dbReference>
<evidence type="ECO:0000256" key="7">
    <source>
        <dbReference type="ARBA" id="ARBA00023204"/>
    </source>
</evidence>
<dbReference type="HAMAP" id="MF_00772">
    <property type="entry name" value="OGT"/>
    <property type="match status" value="1"/>
</dbReference>
<proteinExistence type="inferred from homology"/>
<dbReference type="PANTHER" id="PTHR10815:SF5">
    <property type="entry name" value="METHYLATED-DNA--PROTEIN-CYSTEINE METHYLTRANSFERASE"/>
    <property type="match status" value="1"/>
</dbReference>
<keyword evidence="6 9" id="KW-0227">DNA damage</keyword>
<dbReference type="Pfam" id="PF01035">
    <property type="entry name" value="DNA_binding_1"/>
    <property type="match status" value="1"/>
</dbReference>
<dbReference type="Pfam" id="PF02870">
    <property type="entry name" value="Methyltransf_1N"/>
    <property type="match status" value="1"/>
</dbReference>
<dbReference type="AlphaFoldDB" id="A0A094JDB6"/>